<dbReference type="Gene3D" id="2.60.40.1180">
    <property type="entry name" value="Golgi alpha-mannosidase II"/>
    <property type="match status" value="1"/>
</dbReference>
<dbReference type="InterPro" id="IPR017853">
    <property type="entry name" value="GH"/>
</dbReference>
<dbReference type="SMART" id="SM00642">
    <property type="entry name" value="Aamy"/>
    <property type="match status" value="1"/>
</dbReference>
<dbReference type="Gene3D" id="3.90.400.10">
    <property type="entry name" value="Oligo-1,6-glucosidase, Domain 2"/>
    <property type="match status" value="1"/>
</dbReference>
<sequence>MRSHPPRPGSHVWFAAAAAALLALAGSARAADVIPDEPSWVNHAVIYQVYPQTFQDSNGDGVGDIPGIISRLDYIKSLGVDAIWINPWFDSPFNDAGYDIRNYYKIAPRYGTNADARRLFIEAHKRGIKVLFDFVTSYTSIDNPWFVASTHQKPSRTWNWYVWTDNAWKLERGPRWVHGYGERNGNFLSNFFWNEPALNYGYDHPDPKKPWQLAPDNPDVLALRAEMRRVMEFWMNMGADGFRADMAGSLVKNDHDGLTAKFWLGLRDVLKKRYPGAFTVAEWSDPEEALGPFNAMFYHWNRGFNDLYQKESWRILNGMSEGHSFFDREGKGDIMAFLTPYLKDYEATRSKGYICLPLGNHDLARLGNHRNADDLELIMVFGMTMPGVPFLYYGNEIGMRQLHGLPQIEGCYKPRAGARTPMQWTSGPDKGFSTAAPDKLYLPVDPDPRAPNVADEERDPNSLLNRVRRLIALHKREPALAAYADFKPLYAVSHGYPFVYERSGGGETLIIALNPAAAPHQAEFEFPKPGRLVLIAGKSAAVTRERNRVHLSMAGVSYAIYRLEPQTGSD</sequence>
<dbReference type="PANTHER" id="PTHR10357:SF179">
    <property type="entry name" value="NEUTRAL AND BASIC AMINO ACID TRANSPORT PROTEIN RBAT"/>
    <property type="match status" value="1"/>
</dbReference>
<dbReference type="Gene3D" id="3.20.20.80">
    <property type="entry name" value="Glycosidases"/>
    <property type="match status" value="1"/>
</dbReference>
<dbReference type="EC" id="3.2.1.1" evidence="2"/>
<evidence type="ECO:0000313" key="2">
    <source>
        <dbReference type="EMBL" id="OIQ85108.1"/>
    </source>
</evidence>
<dbReference type="PANTHER" id="PTHR10357">
    <property type="entry name" value="ALPHA-AMYLASE FAMILY MEMBER"/>
    <property type="match status" value="1"/>
</dbReference>
<keyword evidence="2" id="KW-0326">Glycosidase</keyword>
<dbReference type="GO" id="GO:0047471">
    <property type="term" value="F:maltose alpha-D-glucosyltransferase activity"/>
    <property type="evidence" value="ECO:0007669"/>
    <property type="project" value="UniProtKB-EC"/>
</dbReference>
<keyword evidence="2" id="KW-0378">Hydrolase</keyword>
<dbReference type="GO" id="GO:0004556">
    <property type="term" value="F:alpha-amylase activity"/>
    <property type="evidence" value="ECO:0007669"/>
    <property type="project" value="UniProtKB-EC"/>
</dbReference>
<accession>A0A1J5QZF6</accession>
<evidence type="ECO:0000259" key="1">
    <source>
        <dbReference type="SMART" id="SM00642"/>
    </source>
</evidence>
<keyword evidence="2" id="KW-0413">Isomerase</keyword>
<dbReference type="AlphaFoldDB" id="A0A1J5QZF6"/>
<dbReference type="Pfam" id="PF00128">
    <property type="entry name" value="Alpha-amylase"/>
    <property type="match status" value="1"/>
</dbReference>
<protein>
    <submittedName>
        <fullName evidence="2">Trehalose synthase/amylase TreS</fullName>
        <ecNumber evidence="2">3.2.1.1</ecNumber>
        <ecNumber evidence="2">5.4.99.16</ecNumber>
    </submittedName>
</protein>
<dbReference type="SUPFAM" id="SSF51445">
    <property type="entry name" value="(Trans)glycosidases"/>
    <property type="match status" value="1"/>
</dbReference>
<organism evidence="2">
    <name type="scientific">mine drainage metagenome</name>
    <dbReference type="NCBI Taxonomy" id="410659"/>
    <lineage>
        <taxon>unclassified sequences</taxon>
        <taxon>metagenomes</taxon>
        <taxon>ecological metagenomes</taxon>
    </lineage>
</organism>
<dbReference type="EC" id="5.4.99.16" evidence="2"/>
<dbReference type="InterPro" id="IPR013780">
    <property type="entry name" value="Glyco_hydro_b"/>
</dbReference>
<proteinExistence type="predicted"/>
<comment type="caution">
    <text evidence="2">The sequence shown here is derived from an EMBL/GenBank/DDBJ whole genome shotgun (WGS) entry which is preliminary data.</text>
</comment>
<dbReference type="InterPro" id="IPR045857">
    <property type="entry name" value="O16G_dom_2"/>
</dbReference>
<feature type="domain" description="Glycosyl hydrolase family 13 catalytic" evidence="1">
    <location>
        <begin position="48"/>
        <end position="419"/>
    </location>
</feature>
<dbReference type="SUPFAM" id="SSF51011">
    <property type="entry name" value="Glycosyl hydrolase domain"/>
    <property type="match status" value="1"/>
</dbReference>
<dbReference type="GO" id="GO:0009313">
    <property type="term" value="P:oligosaccharide catabolic process"/>
    <property type="evidence" value="ECO:0007669"/>
    <property type="project" value="TreeGrafter"/>
</dbReference>
<name>A0A1J5QZF6_9ZZZZ</name>
<dbReference type="InterPro" id="IPR006047">
    <property type="entry name" value="GH13_cat_dom"/>
</dbReference>
<dbReference type="EMBL" id="MLJW01000567">
    <property type="protein sequence ID" value="OIQ85108.1"/>
    <property type="molecule type" value="Genomic_DNA"/>
</dbReference>
<gene>
    <name evidence="2" type="primary">treS_2</name>
    <name evidence="2" type="ORF">GALL_330520</name>
</gene>
<reference evidence="2" key="1">
    <citation type="submission" date="2016-10" db="EMBL/GenBank/DDBJ databases">
        <title>Sequence of Gallionella enrichment culture.</title>
        <authorList>
            <person name="Poehlein A."/>
            <person name="Muehling M."/>
            <person name="Daniel R."/>
        </authorList>
    </citation>
    <scope>NUCLEOTIDE SEQUENCE</scope>
</reference>